<evidence type="ECO:0000313" key="1">
    <source>
        <dbReference type="EMBL" id="MED6182609.1"/>
    </source>
</evidence>
<dbReference type="InterPro" id="IPR050796">
    <property type="entry name" value="SCF_F-box_component"/>
</dbReference>
<dbReference type="PANTHER" id="PTHR31672:SF13">
    <property type="entry name" value="F-BOX PROTEIN CPR30-LIKE"/>
    <property type="match status" value="1"/>
</dbReference>
<dbReference type="Proteomes" id="UP001341840">
    <property type="component" value="Unassembled WGS sequence"/>
</dbReference>
<reference evidence="1 2" key="1">
    <citation type="journal article" date="2023" name="Plants (Basel)">
        <title>Bridging the Gap: Combining Genomics and Transcriptomics Approaches to Understand Stylosanthes scabra, an Orphan Legume from the Brazilian Caatinga.</title>
        <authorList>
            <person name="Ferreira-Neto J.R.C."/>
            <person name="da Silva M.D."/>
            <person name="Binneck E."/>
            <person name="de Melo N.F."/>
            <person name="da Silva R.H."/>
            <person name="de Melo A.L.T.M."/>
            <person name="Pandolfi V."/>
            <person name="Bustamante F.O."/>
            <person name="Brasileiro-Vidal A.C."/>
            <person name="Benko-Iseppon A.M."/>
        </authorList>
    </citation>
    <scope>NUCLEOTIDE SEQUENCE [LARGE SCALE GENOMIC DNA]</scope>
    <source>
        <tissue evidence="1">Leaves</tissue>
    </source>
</reference>
<evidence type="ECO:0000313" key="2">
    <source>
        <dbReference type="Proteomes" id="UP001341840"/>
    </source>
</evidence>
<evidence type="ECO:0008006" key="3">
    <source>
        <dbReference type="Google" id="ProtNLM"/>
    </source>
</evidence>
<organism evidence="1 2">
    <name type="scientific">Stylosanthes scabra</name>
    <dbReference type="NCBI Taxonomy" id="79078"/>
    <lineage>
        <taxon>Eukaryota</taxon>
        <taxon>Viridiplantae</taxon>
        <taxon>Streptophyta</taxon>
        <taxon>Embryophyta</taxon>
        <taxon>Tracheophyta</taxon>
        <taxon>Spermatophyta</taxon>
        <taxon>Magnoliopsida</taxon>
        <taxon>eudicotyledons</taxon>
        <taxon>Gunneridae</taxon>
        <taxon>Pentapetalae</taxon>
        <taxon>rosids</taxon>
        <taxon>fabids</taxon>
        <taxon>Fabales</taxon>
        <taxon>Fabaceae</taxon>
        <taxon>Papilionoideae</taxon>
        <taxon>50 kb inversion clade</taxon>
        <taxon>dalbergioids sensu lato</taxon>
        <taxon>Dalbergieae</taxon>
        <taxon>Pterocarpus clade</taxon>
        <taxon>Stylosanthes</taxon>
    </lineage>
</organism>
<sequence>MTLQSHEQRSILIHATFPRWRGQTDSLICLEPENRRRRFSTLPPSLIPSEGFELIGTENGIICINHKSSDYKPKTLIWNMPTGDEKRISYPAHVAFSSKVLMYAFAYNSKSYNYSIFHAFQKNIQDKLWGYTVYSSVKQEWSEVVACRGSLSNIGPEFCTNNGIIYWIKYVSAGSNVPESLVAYSVISDEFNNYIIPHTHRNGSHSLVKMDDTIMCLAICREGNGKKHTVTFWSIMDANDGTYKMKSVYQINDLQRYNHLKFFIDDDLFCLVDETRTSREELTSIFLSKINDMKPHGRHYIHCGTWNHPVQVRQRKSRMSSGCAWMLDDAKGIARMHLAWRPDRLRSGLDDWSSGKYERWSSSASSGSVELGYDNRPCELILACRNRHSSCAFA</sequence>
<protein>
    <recommendedName>
        <fullName evidence="3">F-box associated domain-containing protein</fullName>
    </recommendedName>
</protein>
<proteinExistence type="predicted"/>
<name>A0ABU6WB71_9FABA</name>
<accession>A0ABU6WB71</accession>
<dbReference type="NCBIfam" id="TIGR01640">
    <property type="entry name" value="F_box_assoc_1"/>
    <property type="match status" value="1"/>
</dbReference>
<dbReference type="PANTHER" id="PTHR31672">
    <property type="entry name" value="BNACNNG10540D PROTEIN"/>
    <property type="match status" value="1"/>
</dbReference>
<keyword evidence="2" id="KW-1185">Reference proteome</keyword>
<dbReference type="EMBL" id="JASCZI010181367">
    <property type="protein sequence ID" value="MED6182609.1"/>
    <property type="molecule type" value="Genomic_DNA"/>
</dbReference>
<gene>
    <name evidence="1" type="ORF">PIB30_030089</name>
</gene>
<comment type="caution">
    <text evidence="1">The sequence shown here is derived from an EMBL/GenBank/DDBJ whole genome shotgun (WGS) entry which is preliminary data.</text>
</comment>
<dbReference type="InterPro" id="IPR017451">
    <property type="entry name" value="F-box-assoc_interact_dom"/>
</dbReference>